<dbReference type="InParanoid" id="A0A2P6NMK0"/>
<keyword evidence="1" id="KW-0812">Transmembrane</keyword>
<evidence type="ECO:0000313" key="3">
    <source>
        <dbReference type="Proteomes" id="UP000241769"/>
    </source>
</evidence>
<organism evidence="2 3">
    <name type="scientific">Planoprotostelium fungivorum</name>
    <dbReference type="NCBI Taxonomy" id="1890364"/>
    <lineage>
        <taxon>Eukaryota</taxon>
        <taxon>Amoebozoa</taxon>
        <taxon>Evosea</taxon>
        <taxon>Variosea</taxon>
        <taxon>Cavosteliida</taxon>
        <taxon>Cavosteliaceae</taxon>
        <taxon>Planoprotostelium</taxon>
    </lineage>
</organism>
<proteinExistence type="predicted"/>
<dbReference type="EMBL" id="MDYQ01000049">
    <property type="protein sequence ID" value="PRP85183.1"/>
    <property type="molecule type" value="Genomic_DNA"/>
</dbReference>
<keyword evidence="3" id="KW-1185">Reference proteome</keyword>
<name>A0A2P6NMK0_9EUKA</name>
<evidence type="ECO:0000256" key="1">
    <source>
        <dbReference type="SAM" id="Phobius"/>
    </source>
</evidence>
<protein>
    <submittedName>
        <fullName evidence="2">Uncharacterized protein</fullName>
    </submittedName>
</protein>
<sequence>MIYNEIGNCHFALKIYQRGPIPMLSGVLSMSQDKLTTSPRNLFSLWLTSPPPAKFSDRKLFQSVTTTGNTSNPLSHLPRRGLWAMRFTALIVCALVAFVVAAPVQENGAEAVDANPEVLAMLERLMKRGSKGDWEFCTTSSDCSNNCCSKQYSGDGKLKCTPGGSQCVNGGSSTGSSTGNGGGSSGGFTVPRNAWPRNFSMDGTPFAPGTGGEASTTWCGEHFDVTAGIVSLPLLTWSKAYGSSSSVTYFSNAKLWQTMVNDICGLEVIVTGPGGTYKAVIGDTNMYYKNLDHNLHLAGKMSGMKYTPTSMSQVPKFHISGYFTGKKYSIKGGKYPYYY</sequence>
<comment type="caution">
    <text evidence="2">The sequence shown here is derived from an EMBL/GenBank/DDBJ whole genome shotgun (WGS) entry which is preliminary data.</text>
</comment>
<keyword evidence="1" id="KW-1133">Transmembrane helix</keyword>
<keyword evidence="1" id="KW-0472">Membrane</keyword>
<dbReference type="Proteomes" id="UP000241769">
    <property type="component" value="Unassembled WGS sequence"/>
</dbReference>
<gene>
    <name evidence="2" type="ORF">PROFUN_07130</name>
</gene>
<accession>A0A2P6NMK0</accession>
<evidence type="ECO:0000313" key="2">
    <source>
        <dbReference type="EMBL" id="PRP85183.1"/>
    </source>
</evidence>
<reference evidence="2 3" key="1">
    <citation type="journal article" date="2018" name="Genome Biol. Evol.">
        <title>Multiple Roots of Fruiting Body Formation in Amoebozoa.</title>
        <authorList>
            <person name="Hillmann F."/>
            <person name="Forbes G."/>
            <person name="Novohradska S."/>
            <person name="Ferling I."/>
            <person name="Riege K."/>
            <person name="Groth M."/>
            <person name="Westermann M."/>
            <person name="Marz M."/>
            <person name="Spaller T."/>
            <person name="Winckler T."/>
            <person name="Schaap P."/>
            <person name="Glockner G."/>
        </authorList>
    </citation>
    <scope>NUCLEOTIDE SEQUENCE [LARGE SCALE GENOMIC DNA]</scope>
    <source>
        <strain evidence="2 3">Jena</strain>
    </source>
</reference>
<dbReference type="AlphaFoldDB" id="A0A2P6NMK0"/>
<feature type="transmembrane region" description="Helical" evidence="1">
    <location>
        <begin position="83"/>
        <end position="104"/>
    </location>
</feature>
<dbReference type="OrthoDB" id="2553214at2759"/>